<evidence type="ECO:0000313" key="2">
    <source>
        <dbReference type="EMBL" id="RKT70835.1"/>
    </source>
</evidence>
<name>A0A495XCI2_9PSEU</name>
<organism evidence="2 3">
    <name type="scientific">Saccharothrix variisporea</name>
    <dbReference type="NCBI Taxonomy" id="543527"/>
    <lineage>
        <taxon>Bacteria</taxon>
        <taxon>Bacillati</taxon>
        <taxon>Actinomycetota</taxon>
        <taxon>Actinomycetes</taxon>
        <taxon>Pseudonocardiales</taxon>
        <taxon>Pseudonocardiaceae</taxon>
        <taxon>Saccharothrix</taxon>
    </lineage>
</organism>
<dbReference type="Proteomes" id="UP000272729">
    <property type="component" value="Unassembled WGS sequence"/>
</dbReference>
<evidence type="ECO:0000259" key="1">
    <source>
        <dbReference type="SMART" id="SM00858"/>
    </source>
</evidence>
<comment type="caution">
    <text evidence="2">The sequence shown here is derived from an EMBL/GenBank/DDBJ whole genome shotgun (WGS) entry which is preliminary data.</text>
</comment>
<reference evidence="2 3" key="1">
    <citation type="submission" date="2018-10" db="EMBL/GenBank/DDBJ databases">
        <title>Sequencing the genomes of 1000 actinobacteria strains.</title>
        <authorList>
            <person name="Klenk H.-P."/>
        </authorList>
    </citation>
    <scope>NUCLEOTIDE SEQUENCE [LARGE SCALE GENOMIC DNA]</scope>
    <source>
        <strain evidence="2 3">DSM 43911</strain>
    </source>
</reference>
<dbReference type="SMART" id="SM00858">
    <property type="entry name" value="SAF"/>
    <property type="match status" value="1"/>
</dbReference>
<dbReference type="Pfam" id="PF08666">
    <property type="entry name" value="SAF"/>
    <property type="match status" value="1"/>
</dbReference>
<dbReference type="RefSeq" id="WP_121223258.1">
    <property type="nucleotide sequence ID" value="NZ_JBIUBA010000012.1"/>
</dbReference>
<sequence>MNTTRRILAALFLLVAVVVAAWPGPVGVEVAVAARDLAAGVPLTPGDVVVHRIPPELSPGGAVGPQQAVGRALVSPARAGEPLTDLRLSAENPDTASVAVRLGDPSVAGLLTTGARVDVVAQDRVLAESASVVAVRGGEVAVLNLDRAAATRVASESLAQPVALTLR</sequence>
<dbReference type="CDD" id="cd11614">
    <property type="entry name" value="SAF_CpaB_FlgA_like"/>
    <property type="match status" value="1"/>
</dbReference>
<keyword evidence="3" id="KW-1185">Reference proteome</keyword>
<dbReference type="InterPro" id="IPR013974">
    <property type="entry name" value="SAF"/>
</dbReference>
<dbReference type="AlphaFoldDB" id="A0A495XCI2"/>
<accession>A0A495XCI2</accession>
<protein>
    <submittedName>
        <fullName evidence="2">SAF domain-containing protein</fullName>
    </submittedName>
</protein>
<evidence type="ECO:0000313" key="3">
    <source>
        <dbReference type="Proteomes" id="UP000272729"/>
    </source>
</evidence>
<dbReference type="OrthoDB" id="4808509at2"/>
<proteinExistence type="predicted"/>
<feature type="domain" description="SAF" evidence="1">
    <location>
        <begin position="28"/>
        <end position="89"/>
    </location>
</feature>
<dbReference type="EMBL" id="RBXR01000001">
    <property type="protein sequence ID" value="RKT70835.1"/>
    <property type="molecule type" value="Genomic_DNA"/>
</dbReference>
<gene>
    <name evidence="2" type="ORF">DFJ66_4111</name>
</gene>